<keyword evidence="6" id="KW-1015">Disulfide bond</keyword>
<evidence type="ECO:0000256" key="2">
    <source>
        <dbReference type="ARBA" id="ARBA00013017"/>
    </source>
</evidence>
<dbReference type="PROSITE" id="PS51352">
    <property type="entry name" value="THIOREDOXIN_2"/>
    <property type="match status" value="1"/>
</dbReference>
<evidence type="ECO:0000256" key="8">
    <source>
        <dbReference type="ARBA" id="ARBA00032824"/>
    </source>
</evidence>
<dbReference type="SUPFAM" id="SSF52833">
    <property type="entry name" value="Thioredoxin-like"/>
    <property type="match status" value="1"/>
</dbReference>
<gene>
    <name evidence="13" type="ORF">AA106556_2020</name>
</gene>
<evidence type="ECO:0000259" key="12">
    <source>
        <dbReference type="PROSITE" id="PS51352"/>
    </source>
</evidence>
<organism evidence="13 14">
    <name type="scientific">Neokomagataea tanensis NBRC 106556</name>
    <dbReference type="NCBI Taxonomy" id="1223519"/>
    <lineage>
        <taxon>Bacteria</taxon>
        <taxon>Pseudomonadati</taxon>
        <taxon>Pseudomonadota</taxon>
        <taxon>Alphaproteobacteria</taxon>
        <taxon>Acetobacterales</taxon>
        <taxon>Acetobacteraceae</taxon>
        <taxon>Neokomagataea</taxon>
    </lineage>
</organism>
<comment type="function">
    <text evidence="1">Thiol-specific peroxidase that catalyzes the reduction of hydrogen peroxide and organic hydroperoxides to water and alcohols, respectively. Plays a role in cell protection against oxidative stress by detoxifying peroxides and as sensor of hydrogen peroxide-mediated signaling events.</text>
</comment>
<dbReference type="InterPro" id="IPR000866">
    <property type="entry name" value="AhpC/TSA"/>
</dbReference>
<keyword evidence="5" id="KW-0560">Oxidoreductase</keyword>
<keyword evidence="3 13" id="KW-0575">Peroxidase</keyword>
<evidence type="ECO:0000256" key="9">
    <source>
        <dbReference type="ARBA" id="ARBA00038489"/>
    </source>
</evidence>
<dbReference type="EC" id="1.11.1.24" evidence="2"/>
<dbReference type="GO" id="GO:0004601">
    <property type="term" value="F:peroxidase activity"/>
    <property type="evidence" value="ECO:0007669"/>
    <property type="project" value="UniProtKB-KW"/>
</dbReference>
<evidence type="ECO:0000313" key="13">
    <source>
        <dbReference type="EMBL" id="GBR49351.1"/>
    </source>
</evidence>
<evidence type="ECO:0000256" key="4">
    <source>
        <dbReference type="ARBA" id="ARBA00022862"/>
    </source>
</evidence>
<proteinExistence type="inferred from homology"/>
<protein>
    <recommendedName>
        <fullName evidence="2">thioredoxin-dependent peroxiredoxin</fullName>
        <ecNumber evidence="2">1.11.1.24</ecNumber>
    </recommendedName>
    <alternativeName>
        <fullName evidence="8">Thioredoxin peroxidase</fullName>
    </alternativeName>
    <alternativeName>
        <fullName evidence="10">Thioredoxin-dependent peroxiredoxin Bcp</fullName>
    </alternativeName>
</protein>
<accession>A0ABQ0QLJ4</accession>
<dbReference type="Gene3D" id="3.40.30.10">
    <property type="entry name" value="Glutaredoxin"/>
    <property type="match status" value="1"/>
</dbReference>
<sequence length="158" mass="17274">MTDTVLKPGDLAPSVSLSLADGRVLQNADLAGQPYLLYFYPKADTPGCTTQACAIRDSKDSLAALGVTIIGVSPDPITKIQKFDTKYTLGFPLASDEDHAVAEAYGTWVEKSMYGRKYMGMERSSFLVDRAGVIRFIWRKVKPADHVRLVTEALAQLS</sequence>
<dbReference type="InterPro" id="IPR013766">
    <property type="entry name" value="Thioredoxin_domain"/>
</dbReference>
<dbReference type="PANTHER" id="PTHR42801:SF4">
    <property type="entry name" value="AHPC_TSA FAMILY PROTEIN"/>
    <property type="match status" value="1"/>
</dbReference>
<dbReference type="NCBIfam" id="NF006960">
    <property type="entry name" value="PRK09437.1"/>
    <property type="match status" value="1"/>
</dbReference>
<dbReference type="Pfam" id="PF00578">
    <property type="entry name" value="AhpC-TSA"/>
    <property type="match status" value="1"/>
</dbReference>
<dbReference type="InterPro" id="IPR036249">
    <property type="entry name" value="Thioredoxin-like_sf"/>
</dbReference>
<dbReference type="PANTHER" id="PTHR42801">
    <property type="entry name" value="THIOREDOXIN-DEPENDENT PEROXIDE REDUCTASE"/>
    <property type="match status" value="1"/>
</dbReference>
<evidence type="ECO:0000256" key="1">
    <source>
        <dbReference type="ARBA" id="ARBA00003330"/>
    </source>
</evidence>
<name>A0ABQ0QLJ4_9PROT</name>
<keyword evidence="7" id="KW-0676">Redox-active center</keyword>
<evidence type="ECO:0000256" key="6">
    <source>
        <dbReference type="ARBA" id="ARBA00023157"/>
    </source>
</evidence>
<evidence type="ECO:0000256" key="3">
    <source>
        <dbReference type="ARBA" id="ARBA00022559"/>
    </source>
</evidence>
<dbReference type="EMBL" id="BAQB01000097">
    <property type="protein sequence ID" value="GBR49351.1"/>
    <property type="molecule type" value="Genomic_DNA"/>
</dbReference>
<comment type="similarity">
    <text evidence="9">Belongs to the peroxiredoxin family. BCP/PrxQ subfamily.</text>
</comment>
<evidence type="ECO:0000256" key="10">
    <source>
        <dbReference type="ARBA" id="ARBA00042639"/>
    </source>
</evidence>
<dbReference type="Proteomes" id="UP001062443">
    <property type="component" value="Unassembled WGS sequence"/>
</dbReference>
<feature type="domain" description="Thioredoxin" evidence="12">
    <location>
        <begin position="6"/>
        <end position="158"/>
    </location>
</feature>
<keyword evidence="14" id="KW-1185">Reference proteome</keyword>
<comment type="caution">
    <text evidence="13">The sequence shown here is derived from an EMBL/GenBank/DDBJ whole genome shotgun (WGS) entry which is preliminary data.</text>
</comment>
<dbReference type="InterPro" id="IPR050924">
    <property type="entry name" value="Peroxiredoxin_BCP/PrxQ"/>
</dbReference>
<keyword evidence="4" id="KW-0049">Antioxidant</keyword>
<evidence type="ECO:0000256" key="11">
    <source>
        <dbReference type="ARBA" id="ARBA00049091"/>
    </source>
</evidence>
<evidence type="ECO:0000313" key="14">
    <source>
        <dbReference type="Proteomes" id="UP001062443"/>
    </source>
</evidence>
<evidence type="ECO:0000256" key="5">
    <source>
        <dbReference type="ARBA" id="ARBA00023002"/>
    </source>
</evidence>
<dbReference type="CDD" id="cd03017">
    <property type="entry name" value="PRX_BCP"/>
    <property type="match status" value="1"/>
</dbReference>
<comment type="catalytic activity">
    <reaction evidence="11">
        <text>a hydroperoxide + [thioredoxin]-dithiol = an alcohol + [thioredoxin]-disulfide + H2O</text>
        <dbReference type="Rhea" id="RHEA:62620"/>
        <dbReference type="Rhea" id="RHEA-COMP:10698"/>
        <dbReference type="Rhea" id="RHEA-COMP:10700"/>
        <dbReference type="ChEBI" id="CHEBI:15377"/>
        <dbReference type="ChEBI" id="CHEBI:29950"/>
        <dbReference type="ChEBI" id="CHEBI:30879"/>
        <dbReference type="ChEBI" id="CHEBI:35924"/>
        <dbReference type="ChEBI" id="CHEBI:50058"/>
        <dbReference type="EC" id="1.11.1.24"/>
    </reaction>
</comment>
<evidence type="ECO:0000256" key="7">
    <source>
        <dbReference type="ARBA" id="ARBA00023284"/>
    </source>
</evidence>
<dbReference type="RefSeq" id="WP_068172378.1">
    <property type="nucleotide sequence ID" value="NZ_BAQB01000097.1"/>
</dbReference>
<reference evidence="13" key="1">
    <citation type="submission" date="2013-04" db="EMBL/GenBank/DDBJ databases">
        <title>The genome sequencing project of 58 acetic acid bacteria.</title>
        <authorList>
            <person name="Okamoto-Kainuma A."/>
            <person name="Ishikawa M."/>
            <person name="Umino S."/>
            <person name="Koizumi Y."/>
            <person name="Shiwa Y."/>
            <person name="Yoshikawa H."/>
            <person name="Matsutani M."/>
            <person name="Matsushita K."/>
        </authorList>
    </citation>
    <scope>NUCLEOTIDE SEQUENCE</scope>
    <source>
        <strain evidence="13">NBRC 106556</strain>
    </source>
</reference>